<comment type="caution">
    <text evidence="1">The sequence shown here is derived from an EMBL/GenBank/DDBJ whole genome shotgun (WGS) entry which is preliminary data.</text>
</comment>
<evidence type="ECO:0000313" key="2">
    <source>
        <dbReference type="Proteomes" id="UP000017127"/>
    </source>
</evidence>
<sequence>MTHQFKFINLSNYPGMKAEEFAKQGLELARLSSGAIYLETATV</sequence>
<proteinExistence type="predicted"/>
<evidence type="ECO:0000313" key="1">
    <source>
        <dbReference type="EMBL" id="ERT08152.1"/>
    </source>
</evidence>
<accession>U7QLK1</accession>
<reference evidence="1 2" key="1">
    <citation type="journal article" date="2013" name="Front. Microbiol.">
        <title>Comparative genomic analyses of the cyanobacterium, Lyngbya aestuarii BL J, a powerful hydrogen producer.</title>
        <authorList>
            <person name="Kothari A."/>
            <person name="Vaughn M."/>
            <person name="Garcia-Pichel F."/>
        </authorList>
    </citation>
    <scope>NUCLEOTIDE SEQUENCE [LARGE SCALE GENOMIC DNA]</scope>
    <source>
        <strain evidence="1 2">BL J</strain>
    </source>
</reference>
<dbReference type="AlphaFoldDB" id="U7QLK1"/>
<organism evidence="1 2">
    <name type="scientific">Lyngbya aestuarii BL J</name>
    <dbReference type="NCBI Taxonomy" id="1348334"/>
    <lineage>
        <taxon>Bacteria</taxon>
        <taxon>Bacillati</taxon>
        <taxon>Cyanobacteriota</taxon>
        <taxon>Cyanophyceae</taxon>
        <taxon>Oscillatoriophycideae</taxon>
        <taxon>Oscillatoriales</taxon>
        <taxon>Microcoleaceae</taxon>
        <taxon>Lyngbya</taxon>
    </lineage>
</organism>
<dbReference type="Proteomes" id="UP000017127">
    <property type="component" value="Unassembled WGS sequence"/>
</dbReference>
<name>U7QLK1_9CYAN</name>
<gene>
    <name evidence="1" type="ORF">M595_1893</name>
</gene>
<dbReference type="EMBL" id="AUZM01000014">
    <property type="protein sequence ID" value="ERT08152.1"/>
    <property type="molecule type" value="Genomic_DNA"/>
</dbReference>
<protein>
    <submittedName>
        <fullName evidence="1">Uncharacterized protein</fullName>
    </submittedName>
</protein>
<keyword evidence="2" id="KW-1185">Reference proteome</keyword>